<evidence type="ECO:0000256" key="1">
    <source>
        <dbReference type="ARBA" id="ARBA00022490"/>
    </source>
</evidence>
<organism evidence="7 8">
    <name type="scientific">Melghirimyces profundicolus</name>
    <dbReference type="NCBI Taxonomy" id="1242148"/>
    <lineage>
        <taxon>Bacteria</taxon>
        <taxon>Bacillati</taxon>
        <taxon>Bacillota</taxon>
        <taxon>Bacilli</taxon>
        <taxon>Bacillales</taxon>
        <taxon>Thermoactinomycetaceae</taxon>
        <taxon>Melghirimyces</taxon>
    </lineage>
</organism>
<gene>
    <name evidence="7" type="ORF">C8P63_11629</name>
</gene>
<dbReference type="NCBIfam" id="TIGR00250">
    <property type="entry name" value="RNAse_H_YqgF"/>
    <property type="match status" value="1"/>
</dbReference>
<evidence type="ECO:0000256" key="2">
    <source>
        <dbReference type="ARBA" id="ARBA00022517"/>
    </source>
</evidence>
<comment type="subcellular location">
    <subcellularLocation>
        <location evidence="5">Cytoplasm</location>
    </subcellularLocation>
</comment>
<dbReference type="SMART" id="SM00732">
    <property type="entry name" value="YqgFc"/>
    <property type="match status" value="1"/>
</dbReference>
<dbReference type="InterPro" id="IPR005227">
    <property type="entry name" value="YqgF"/>
</dbReference>
<evidence type="ECO:0000256" key="3">
    <source>
        <dbReference type="ARBA" id="ARBA00022722"/>
    </source>
</evidence>
<dbReference type="EC" id="3.1.-.-" evidence="5"/>
<dbReference type="SUPFAM" id="SSF53098">
    <property type="entry name" value="Ribonuclease H-like"/>
    <property type="match status" value="1"/>
</dbReference>
<dbReference type="InterPro" id="IPR012337">
    <property type="entry name" value="RNaseH-like_sf"/>
</dbReference>
<keyword evidence="2 5" id="KW-0690">Ribosome biogenesis</keyword>
<evidence type="ECO:0000256" key="5">
    <source>
        <dbReference type="HAMAP-Rule" id="MF_00651"/>
    </source>
</evidence>
<keyword evidence="3 5" id="KW-0540">Nuclease</keyword>
<dbReference type="Pfam" id="PF03652">
    <property type="entry name" value="RuvX"/>
    <property type="match status" value="1"/>
</dbReference>
<comment type="caution">
    <text evidence="7">The sequence shown here is derived from an EMBL/GenBank/DDBJ whole genome shotgun (WGS) entry which is preliminary data.</text>
</comment>
<sequence length="137" mass="15545">MGLDVGEKRVGIAVSDPMGWTAQGVEVIRRDRSDWLDRLGELIDQYEVGSLVVGLPRNMDGSIGKKGETCKELSRELENRFQLPVELWDERLSTVAVERTLIDADMSRRKRKKVVDQMAASWILQGYLDARGRNRNA</sequence>
<dbReference type="CDD" id="cd16964">
    <property type="entry name" value="YqgF"/>
    <property type="match status" value="1"/>
</dbReference>
<evidence type="ECO:0000256" key="4">
    <source>
        <dbReference type="ARBA" id="ARBA00022801"/>
    </source>
</evidence>
<dbReference type="InterPro" id="IPR037027">
    <property type="entry name" value="YqgF/RNaseH-like_dom_sf"/>
</dbReference>
<evidence type="ECO:0000313" key="7">
    <source>
        <dbReference type="EMBL" id="PTX58442.1"/>
    </source>
</evidence>
<proteinExistence type="inferred from homology"/>
<comment type="function">
    <text evidence="5">Could be a nuclease involved in processing of the 5'-end of pre-16S rRNA.</text>
</comment>
<dbReference type="GO" id="GO:0016788">
    <property type="term" value="F:hydrolase activity, acting on ester bonds"/>
    <property type="evidence" value="ECO:0007669"/>
    <property type="project" value="UniProtKB-UniRule"/>
</dbReference>
<feature type="domain" description="YqgF/RNase H-like" evidence="6">
    <location>
        <begin position="1"/>
        <end position="97"/>
    </location>
</feature>
<dbReference type="GO" id="GO:0000967">
    <property type="term" value="P:rRNA 5'-end processing"/>
    <property type="evidence" value="ECO:0007669"/>
    <property type="project" value="UniProtKB-UniRule"/>
</dbReference>
<evidence type="ECO:0000313" key="8">
    <source>
        <dbReference type="Proteomes" id="UP000244240"/>
    </source>
</evidence>
<comment type="similarity">
    <text evidence="5">Belongs to the YqgF HJR family.</text>
</comment>
<evidence type="ECO:0000259" key="6">
    <source>
        <dbReference type="SMART" id="SM00732"/>
    </source>
</evidence>
<protein>
    <recommendedName>
        <fullName evidence="5">Putative pre-16S rRNA nuclease</fullName>
        <ecNumber evidence="5">3.1.-.-</ecNumber>
    </recommendedName>
</protein>
<dbReference type="GO" id="GO:0005829">
    <property type="term" value="C:cytosol"/>
    <property type="evidence" value="ECO:0007669"/>
    <property type="project" value="TreeGrafter"/>
</dbReference>
<dbReference type="HAMAP" id="MF_00651">
    <property type="entry name" value="Nuclease_YqgF"/>
    <property type="match status" value="1"/>
</dbReference>
<dbReference type="EMBL" id="QBKR01000016">
    <property type="protein sequence ID" value="PTX58442.1"/>
    <property type="molecule type" value="Genomic_DNA"/>
</dbReference>
<reference evidence="7 8" key="1">
    <citation type="submission" date="2018-04" db="EMBL/GenBank/DDBJ databases">
        <title>Genomic Encyclopedia of Archaeal and Bacterial Type Strains, Phase II (KMG-II): from individual species to whole genera.</title>
        <authorList>
            <person name="Goeker M."/>
        </authorList>
    </citation>
    <scope>NUCLEOTIDE SEQUENCE [LARGE SCALE GENOMIC DNA]</scope>
    <source>
        <strain evidence="7 8">DSM 45787</strain>
    </source>
</reference>
<dbReference type="Proteomes" id="UP000244240">
    <property type="component" value="Unassembled WGS sequence"/>
</dbReference>
<dbReference type="AlphaFoldDB" id="A0A2T6BQX6"/>
<dbReference type="Gene3D" id="3.30.420.140">
    <property type="entry name" value="YqgF/RNase H-like domain"/>
    <property type="match status" value="1"/>
</dbReference>
<dbReference type="GO" id="GO:0004518">
    <property type="term" value="F:nuclease activity"/>
    <property type="evidence" value="ECO:0007669"/>
    <property type="project" value="UniProtKB-KW"/>
</dbReference>
<keyword evidence="8" id="KW-1185">Reference proteome</keyword>
<accession>A0A2T6BQX6</accession>
<dbReference type="PANTHER" id="PTHR33317:SF4">
    <property type="entry name" value="POLYNUCLEOTIDYL TRANSFERASE, RIBONUCLEASE H-LIKE SUPERFAMILY PROTEIN"/>
    <property type="match status" value="1"/>
</dbReference>
<dbReference type="PANTHER" id="PTHR33317">
    <property type="entry name" value="POLYNUCLEOTIDYL TRANSFERASE, RIBONUCLEASE H-LIKE SUPERFAMILY PROTEIN"/>
    <property type="match status" value="1"/>
</dbReference>
<keyword evidence="4 5" id="KW-0378">Hydrolase</keyword>
<dbReference type="InterPro" id="IPR006641">
    <property type="entry name" value="YqgF/RNaseH-like_dom"/>
</dbReference>
<name>A0A2T6BQX6_9BACL</name>
<keyword evidence="1 5" id="KW-0963">Cytoplasm</keyword>